<evidence type="ECO:0000313" key="2">
    <source>
        <dbReference type="Proteomes" id="UP000622552"/>
    </source>
</evidence>
<protein>
    <submittedName>
        <fullName evidence="1">Uncharacterized protein</fullName>
    </submittedName>
</protein>
<proteinExistence type="predicted"/>
<dbReference type="AlphaFoldDB" id="A0A8J7GMJ6"/>
<comment type="caution">
    <text evidence="1">The sequence shown here is derived from an EMBL/GenBank/DDBJ whole genome shotgun (WGS) entry which is preliminary data.</text>
</comment>
<gene>
    <name evidence="1" type="ORF">IW245_004514</name>
</gene>
<reference evidence="1" key="1">
    <citation type="submission" date="2020-11" db="EMBL/GenBank/DDBJ databases">
        <title>Sequencing the genomes of 1000 actinobacteria strains.</title>
        <authorList>
            <person name="Klenk H.-P."/>
        </authorList>
    </citation>
    <scope>NUCLEOTIDE SEQUENCE</scope>
    <source>
        <strain evidence="1">DSM 45356</strain>
    </source>
</reference>
<dbReference type="Proteomes" id="UP000622552">
    <property type="component" value="Unassembled WGS sequence"/>
</dbReference>
<name>A0A8J7GMJ6_9ACTN</name>
<dbReference type="EMBL" id="JADOUF010000001">
    <property type="protein sequence ID" value="MBG6138320.1"/>
    <property type="molecule type" value="Genomic_DNA"/>
</dbReference>
<sequence length="36" mass="3913">MGVAGDSRPSELLWRHVDVHVDPARDVGLIADGDTR</sequence>
<organism evidence="1 2">
    <name type="scientific">Longispora fulva</name>
    <dbReference type="NCBI Taxonomy" id="619741"/>
    <lineage>
        <taxon>Bacteria</taxon>
        <taxon>Bacillati</taxon>
        <taxon>Actinomycetota</taxon>
        <taxon>Actinomycetes</taxon>
        <taxon>Micromonosporales</taxon>
        <taxon>Micromonosporaceae</taxon>
        <taxon>Longispora</taxon>
    </lineage>
</organism>
<evidence type="ECO:0000313" key="1">
    <source>
        <dbReference type="EMBL" id="MBG6138320.1"/>
    </source>
</evidence>
<accession>A0A8J7GMJ6</accession>
<keyword evidence="2" id="KW-1185">Reference proteome</keyword>